<dbReference type="AlphaFoldDB" id="A0A0V1PQN1"/>
<dbReference type="OrthoDB" id="2149224at2759"/>
<keyword evidence="1" id="KW-0175">Coiled coil</keyword>
<evidence type="ECO:0008006" key="5">
    <source>
        <dbReference type="Google" id="ProtNLM"/>
    </source>
</evidence>
<proteinExistence type="predicted"/>
<dbReference type="GeneID" id="26842707"/>
<feature type="coiled-coil region" evidence="1">
    <location>
        <begin position="159"/>
        <end position="239"/>
    </location>
</feature>
<sequence>MSLKQQPSSSKEDLRGQFSDIQKRLFSKTSQNKANRTNEKQPPNIPLLSDQSNLTHQASNKSLRPPVPSNSSIPHPTPALGPETKGNDMNFVVGLSENLLGECRRLTAENQKYRAKLKSTMLEIQTYKDQNSSLQNSRDFQINNESDLKDKNWELESNLLSLNDKIASLNATKEKLLKLNQEQLAKLNQIQNQNDDLQLKNTSLSKDYEKLKTAYKNEVLELSDRINELNDENDQLHIKFSGLDKSTISQTEKMDHAELIDVVGHNERLVSEMDSFDINSLLKESQPEVLPASDPSNPALELETLRATLNHSNRTIAKLRTVLLRYRFDKDDNEITTPIKLRANKRRGIKNEHNDSKRNSIALSPSKRNSKLIILDNVSNDSQYANDGGKWEDFLDDNITAGKSPARILNSNTTDYGNTTIESADEPFKNNDAGIKSIHNDAPYLTDSSDSDEEGTTSQGQKEILSEELLNTSFTRDQLDDYANKNNLIMLLYDKYEELMSGKTHSVSSEDFVKIAEDKGFMIMNREEHARLLSEDEMKKKLESIGLVTLPVDEHESLTHTKDSYNKPDMEYLSSKVVESGYEIIEKEDLNRLNKKLASYNSPSQSYLISKCKDYNLHVILKDEYEKYQKLTFELEKPSKAYITNKANELGLIVSPSKFYDDLVNMAQNPPTEHIKSKAKENELKVLSNDEYFSLINPSIENLSLTANKHGFVLCSDKDYAELNILAHNPTIDHLTTKSADLNYKLILEEEHNRILKLAQSPSIDHINNVIEKDYKVIKKSEYLTLNKLANNPSLSHVKSKVEGHGLITLTKEEYADLFKLANEPPINHLRHKAEVFGNVLVEKEQYNILIKTMNTPSLEYLKQKAKEQHRELVEEKLYKSLYSTSNNPTFEFLENQASKLGFDIVDHNEHQNILKLAYDPDIEYLNSKAQASSHTVIANEDFEELNKLSHNPPIDHLKSKATLQGHT</sequence>
<protein>
    <recommendedName>
        <fullName evidence="5">PH domain-containing protein</fullName>
    </recommendedName>
</protein>
<feature type="region of interest" description="Disordered" evidence="2">
    <location>
        <begin position="1"/>
        <end position="86"/>
    </location>
</feature>
<evidence type="ECO:0000256" key="2">
    <source>
        <dbReference type="SAM" id="MobiDB-lite"/>
    </source>
</evidence>
<feature type="region of interest" description="Disordered" evidence="2">
    <location>
        <begin position="424"/>
        <end position="461"/>
    </location>
</feature>
<name>A0A0V1PQN1_9ASCO</name>
<dbReference type="PANTHER" id="PTHR28190:SF1">
    <property type="entry name" value="NUCLEAR MIGRATION PROTEIN NUM1"/>
    <property type="match status" value="1"/>
</dbReference>
<dbReference type="GO" id="GO:0005938">
    <property type="term" value="C:cell cortex"/>
    <property type="evidence" value="ECO:0007669"/>
    <property type="project" value="TreeGrafter"/>
</dbReference>
<dbReference type="PANTHER" id="PTHR28190">
    <property type="entry name" value="NUCLEAR MIGRATION PROTEIN NUM1"/>
    <property type="match status" value="1"/>
</dbReference>
<keyword evidence="4" id="KW-1185">Reference proteome</keyword>
<feature type="coiled-coil region" evidence="1">
    <location>
        <begin position="96"/>
        <end position="130"/>
    </location>
</feature>
<dbReference type="InterPro" id="IPR053005">
    <property type="entry name" value="Nuclear_Pos-Cytoskel_Interact"/>
</dbReference>
<feature type="region of interest" description="Disordered" evidence="2">
    <location>
        <begin position="948"/>
        <end position="968"/>
    </location>
</feature>
<dbReference type="EMBL" id="LMYN01000257">
    <property type="protein sequence ID" value="KRZ98544.1"/>
    <property type="molecule type" value="Genomic_DNA"/>
</dbReference>
<dbReference type="Proteomes" id="UP000054251">
    <property type="component" value="Unassembled WGS sequence"/>
</dbReference>
<dbReference type="GO" id="GO:0015631">
    <property type="term" value="F:tubulin binding"/>
    <property type="evidence" value="ECO:0007669"/>
    <property type="project" value="TreeGrafter"/>
</dbReference>
<feature type="compositionally biased region" description="Polar residues" evidence="2">
    <location>
        <begin position="49"/>
        <end position="62"/>
    </location>
</feature>
<comment type="caution">
    <text evidence="3">The sequence shown here is derived from an EMBL/GenBank/DDBJ whole genome shotgun (WGS) entry which is preliminary data.</text>
</comment>
<feature type="non-terminal residue" evidence="3">
    <location>
        <position position="968"/>
    </location>
</feature>
<accession>A0A0V1PQN1</accession>
<dbReference type="RefSeq" id="XP_015464647.1">
    <property type="nucleotide sequence ID" value="XM_015614527.1"/>
</dbReference>
<evidence type="ECO:0000313" key="4">
    <source>
        <dbReference type="Proteomes" id="UP000054251"/>
    </source>
</evidence>
<organism evidence="3 4">
    <name type="scientific">Debaryomyces fabryi</name>
    <dbReference type="NCBI Taxonomy" id="58627"/>
    <lineage>
        <taxon>Eukaryota</taxon>
        <taxon>Fungi</taxon>
        <taxon>Dikarya</taxon>
        <taxon>Ascomycota</taxon>
        <taxon>Saccharomycotina</taxon>
        <taxon>Pichiomycetes</taxon>
        <taxon>Debaryomycetaceae</taxon>
        <taxon>Debaryomyces</taxon>
    </lineage>
</organism>
<reference evidence="3 4" key="1">
    <citation type="submission" date="2015-11" db="EMBL/GenBank/DDBJ databases">
        <title>The genome of Debaryomyces fabryi.</title>
        <authorList>
            <person name="Tafer H."/>
            <person name="Lopandic K."/>
        </authorList>
    </citation>
    <scope>NUCLEOTIDE SEQUENCE [LARGE SCALE GENOMIC DNA]</scope>
    <source>
        <strain evidence="3 4">CBS 789</strain>
    </source>
</reference>
<evidence type="ECO:0000313" key="3">
    <source>
        <dbReference type="EMBL" id="KRZ98544.1"/>
    </source>
</evidence>
<gene>
    <name evidence="3" type="ORF">AC631_05698</name>
</gene>
<dbReference type="GO" id="GO:0005739">
    <property type="term" value="C:mitochondrion"/>
    <property type="evidence" value="ECO:0007669"/>
    <property type="project" value="TreeGrafter"/>
</dbReference>
<evidence type="ECO:0000256" key="1">
    <source>
        <dbReference type="SAM" id="Coils"/>
    </source>
</evidence>
<dbReference type="GO" id="GO:0000226">
    <property type="term" value="P:microtubule cytoskeleton organization"/>
    <property type="evidence" value="ECO:0007669"/>
    <property type="project" value="TreeGrafter"/>
</dbReference>